<dbReference type="FunFam" id="3.30.565.10:FF:000006">
    <property type="entry name" value="Sensor histidine kinase WalK"/>
    <property type="match status" value="1"/>
</dbReference>
<evidence type="ECO:0000256" key="2">
    <source>
        <dbReference type="ARBA" id="ARBA00004651"/>
    </source>
</evidence>
<dbReference type="SUPFAM" id="SSF55874">
    <property type="entry name" value="ATPase domain of HSP90 chaperone/DNA topoisomerase II/histidine kinase"/>
    <property type="match status" value="1"/>
</dbReference>
<dbReference type="OrthoDB" id="9813151at2"/>
<dbReference type="InterPro" id="IPR003661">
    <property type="entry name" value="HisK_dim/P_dom"/>
</dbReference>
<dbReference type="InterPro" id="IPR004358">
    <property type="entry name" value="Sig_transdc_His_kin-like_C"/>
</dbReference>
<evidence type="ECO:0000256" key="12">
    <source>
        <dbReference type="ARBA" id="ARBA00023012"/>
    </source>
</evidence>
<dbReference type="PROSITE" id="PS50109">
    <property type="entry name" value="HIS_KIN"/>
    <property type="match status" value="1"/>
</dbReference>
<dbReference type="InterPro" id="IPR036097">
    <property type="entry name" value="HisK_dim/P_sf"/>
</dbReference>
<keyword evidence="13" id="KW-0843">Virulence</keyword>
<evidence type="ECO:0000256" key="14">
    <source>
        <dbReference type="ARBA" id="ARBA00023136"/>
    </source>
</evidence>
<keyword evidence="12" id="KW-0902">Two-component regulatory system</keyword>
<proteinExistence type="predicted"/>
<evidence type="ECO:0000256" key="4">
    <source>
        <dbReference type="ARBA" id="ARBA00022475"/>
    </source>
</evidence>
<dbReference type="EC" id="2.7.13.3" evidence="3"/>
<evidence type="ECO:0000256" key="15">
    <source>
        <dbReference type="ARBA" id="ARBA00037219"/>
    </source>
</evidence>
<evidence type="ECO:0000256" key="10">
    <source>
        <dbReference type="ARBA" id="ARBA00022840"/>
    </source>
</evidence>
<dbReference type="RefSeq" id="WP_073154708.1">
    <property type="nucleotide sequence ID" value="NZ_FQVL01000005.1"/>
</dbReference>
<comment type="subcellular location">
    <subcellularLocation>
        <location evidence="2">Cell membrane</location>
        <topology evidence="2">Multi-pass membrane protein</topology>
    </subcellularLocation>
</comment>
<dbReference type="Pfam" id="PF00512">
    <property type="entry name" value="HisKA"/>
    <property type="match status" value="1"/>
</dbReference>
<comment type="function">
    <text evidence="15">Member of the two-component regulatory system HssS/HssR involved in intracellular heme homeostasis and tempering of staphylococcal virulence. HssS functions as a heme sensor histidine kinase which is autophosphorylated at a histidine residue and transfers its phosphate group to an aspartate residue of HssR. HssR/HssS activates the expression of hrtAB, an efflux pump, in response to extracellular heme, hemin, hemoglobin or blood.</text>
</comment>
<dbReference type="InterPro" id="IPR036890">
    <property type="entry name" value="HATPase_C_sf"/>
</dbReference>
<feature type="domain" description="Histidine kinase" evidence="18">
    <location>
        <begin position="134"/>
        <end position="349"/>
    </location>
</feature>
<evidence type="ECO:0000256" key="1">
    <source>
        <dbReference type="ARBA" id="ARBA00000085"/>
    </source>
</evidence>
<keyword evidence="7 17" id="KW-0812">Transmembrane</keyword>
<keyword evidence="9 20" id="KW-0418">Kinase</keyword>
<dbReference type="PANTHER" id="PTHR45528:SF11">
    <property type="entry name" value="HISTIDINE KINASE"/>
    <property type="match status" value="1"/>
</dbReference>
<sequence>MKRDVKELGKRTIGLIGLLLALSLLWALSFKITAYIYDLFAIQPHELVRQLINSLLGFFLFFFVIYLISRLGLDRQKDRLDLFVNAIRQIAQGNFHIQLPKTKNHMFIKLVESINDMAQRLGHMETMRQEFISNVSHEIQSPLTSIRGFARELKEGNLPPQEQKRYLEIIEIESKRLSNISENLLKLTSLESAEPPFEPNRYRLDQQIQSVILICEPQWLAKQLDINISLPKTVITADETLMSQVWMNLIHNSIKFTPNNGTIHISIESNVDSIQVIIQDSGIGMSREDQFHIFERFYKADRSRNRKTAGSGLGLSIVKKIIELHQGKIEVQSQLKQGSTFVVTLPYNNKSHPNLEKLSSK</sequence>
<evidence type="ECO:0000259" key="18">
    <source>
        <dbReference type="PROSITE" id="PS50109"/>
    </source>
</evidence>
<keyword evidence="14 17" id="KW-0472">Membrane</keyword>
<dbReference type="FunFam" id="1.10.287.130:FF:000001">
    <property type="entry name" value="Two-component sensor histidine kinase"/>
    <property type="match status" value="1"/>
</dbReference>
<evidence type="ECO:0000256" key="3">
    <source>
        <dbReference type="ARBA" id="ARBA00012438"/>
    </source>
</evidence>
<keyword evidence="10" id="KW-0067">ATP-binding</keyword>
<reference evidence="20 21" key="1">
    <citation type="submission" date="2016-11" db="EMBL/GenBank/DDBJ databases">
        <authorList>
            <person name="Jaros S."/>
            <person name="Januszkiewicz K."/>
            <person name="Wedrychowicz H."/>
        </authorList>
    </citation>
    <scope>NUCLEOTIDE SEQUENCE [LARGE SCALE GENOMIC DNA]</scope>
    <source>
        <strain evidence="20 21">DSM 44666</strain>
    </source>
</reference>
<organism evidence="20 21">
    <name type="scientific">Seinonella peptonophila</name>
    <dbReference type="NCBI Taxonomy" id="112248"/>
    <lineage>
        <taxon>Bacteria</taxon>
        <taxon>Bacillati</taxon>
        <taxon>Bacillota</taxon>
        <taxon>Bacilli</taxon>
        <taxon>Bacillales</taxon>
        <taxon>Thermoactinomycetaceae</taxon>
        <taxon>Seinonella</taxon>
    </lineage>
</organism>
<feature type="domain" description="HAMP" evidence="19">
    <location>
        <begin position="74"/>
        <end position="126"/>
    </location>
</feature>
<keyword evidence="11 17" id="KW-1133">Transmembrane helix</keyword>
<evidence type="ECO:0000313" key="21">
    <source>
        <dbReference type="Proteomes" id="UP000184476"/>
    </source>
</evidence>
<dbReference type="SMART" id="SM00388">
    <property type="entry name" value="HisKA"/>
    <property type="match status" value="1"/>
</dbReference>
<dbReference type="InterPro" id="IPR005467">
    <property type="entry name" value="His_kinase_dom"/>
</dbReference>
<evidence type="ECO:0000313" key="20">
    <source>
        <dbReference type="EMBL" id="SHE94883.1"/>
    </source>
</evidence>
<evidence type="ECO:0000256" key="17">
    <source>
        <dbReference type="SAM" id="Phobius"/>
    </source>
</evidence>
<dbReference type="PANTHER" id="PTHR45528">
    <property type="entry name" value="SENSOR HISTIDINE KINASE CPXA"/>
    <property type="match status" value="1"/>
</dbReference>
<accession>A0A1M4XNN7</accession>
<keyword evidence="5" id="KW-0597">Phosphoprotein</keyword>
<keyword evidence="8" id="KW-0547">Nucleotide-binding</keyword>
<dbReference type="Gene3D" id="3.30.565.10">
    <property type="entry name" value="Histidine kinase-like ATPase, C-terminal domain"/>
    <property type="match status" value="1"/>
</dbReference>
<dbReference type="GO" id="GO:0005886">
    <property type="term" value="C:plasma membrane"/>
    <property type="evidence" value="ECO:0007669"/>
    <property type="project" value="UniProtKB-SubCell"/>
</dbReference>
<dbReference type="PRINTS" id="PR00344">
    <property type="entry name" value="BCTRLSENSOR"/>
</dbReference>
<dbReference type="Pfam" id="PF02518">
    <property type="entry name" value="HATPase_c"/>
    <property type="match status" value="1"/>
</dbReference>
<name>A0A1M4XNN7_9BACL</name>
<comment type="catalytic activity">
    <reaction evidence="1">
        <text>ATP + protein L-histidine = ADP + protein N-phospho-L-histidine.</text>
        <dbReference type="EC" id="2.7.13.3"/>
    </reaction>
</comment>
<dbReference type="GO" id="GO:0000155">
    <property type="term" value="F:phosphorelay sensor kinase activity"/>
    <property type="evidence" value="ECO:0007669"/>
    <property type="project" value="InterPro"/>
</dbReference>
<keyword evidence="21" id="KW-1185">Reference proteome</keyword>
<evidence type="ECO:0000256" key="6">
    <source>
        <dbReference type="ARBA" id="ARBA00022679"/>
    </source>
</evidence>
<feature type="transmembrane region" description="Helical" evidence="17">
    <location>
        <begin position="50"/>
        <end position="69"/>
    </location>
</feature>
<evidence type="ECO:0000256" key="16">
    <source>
        <dbReference type="ARBA" id="ARBA00040841"/>
    </source>
</evidence>
<dbReference type="STRING" id="112248.SAMN05444392_10587"/>
<evidence type="ECO:0000256" key="5">
    <source>
        <dbReference type="ARBA" id="ARBA00022553"/>
    </source>
</evidence>
<dbReference type="CDD" id="cd06225">
    <property type="entry name" value="HAMP"/>
    <property type="match status" value="1"/>
</dbReference>
<dbReference type="AlphaFoldDB" id="A0A1M4XNN7"/>
<dbReference type="InterPro" id="IPR003660">
    <property type="entry name" value="HAMP_dom"/>
</dbReference>
<evidence type="ECO:0000256" key="13">
    <source>
        <dbReference type="ARBA" id="ARBA00023026"/>
    </source>
</evidence>
<evidence type="ECO:0000256" key="8">
    <source>
        <dbReference type="ARBA" id="ARBA00022741"/>
    </source>
</evidence>
<keyword evidence="4" id="KW-1003">Cell membrane</keyword>
<dbReference type="SMART" id="SM00387">
    <property type="entry name" value="HATPase_c"/>
    <property type="match status" value="1"/>
</dbReference>
<protein>
    <recommendedName>
        <fullName evidence="16">Heme sensor protein HssS</fullName>
        <ecNumber evidence="3">2.7.13.3</ecNumber>
    </recommendedName>
</protein>
<dbReference type="GO" id="GO:0005524">
    <property type="term" value="F:ATP binding"/>
    <property type="evidence" value="ECO:0007669"/>
    <property type="project" value="UniProtKB-KW"/>
</dbReference>
<keyword evidence="6" id="KW-0808">Transferase</keyword>
<evidence type="ECO:0000259" key="19">
    <source>
        <dbReference type="PROSITE" id="PS50885"/>
    </source>
</evidence>
<dbReference type="InterPro" id="IPR050398">
    <property type="entry name" value="HssS/ArlS-like"/>
</dbReference>
<dbReference type="SUPFAM" id="SSF47384">
    <property type="entry name" value="Homodimeric domain of signal transducing histidine kinase"/>
    <property type="match status" value="1"/>
</dbReference>
<dbReference type="CDD" id="cd00082">
    <property type="entry name" value="HisKA"/>
    <property type="match status" value="1"/>
</dbReference>
<dbReference type="CDD" id="cd00075">
    <property type="entry name" value="HATPase"/>
    <property type="match status" value="1"/>
</dbReference>
<dbReference type="Gene3D" id="1.10.287.130">
    <property type="match status" value="1"/>
</dbReference>
<gene>
    <name evidence="20" type="ORF">SAMN05444392_10587</name>
</gene>
<feature type="transmembrane region" description="Helical" evidence="17">
    <location>
        <begin position="12"/>
        <end position="30"/>
    </location>
</feature>
<dbReference type="PROSITE" id="PS50885">
    <property type="entry name" value="HAMP"/>
    <property type="match status" value="1"/>
</dbReference>
<dbReference type="Proteomes" id="UP000184476">
    <property type="component" value="Unassembled WGS sequence"/>
</dbReference>
<evidence type="ECO:0000256" key="7">
    <source>
        <dbReference type="ARBA" id="ARBA00022692"/>
    </source>
</evidence>
<dbReference type="EMBL" id="FQVL01000005">
    <property type="protein sequence ID" value="SHE94883.1"/>
    <property type="molecule type" value="Genomic_DNA"/>
</dbReference>
<evidence type="ECO:0000256" key="9">
    <source>
        <dbReference type="ARBA" id="ARBA00022777"/>
    </source>
</evidence>
<dbReference type="InterPro" id="IPR003594">
    <property type="entry name" value="HATPase_dom"/>
</dbReference>
<evidence type="ECO:0000256" key="11">
    <source>
        <dbReference type="ARBA" id="ARBA00022989"/>
    </source>
</evidence>